<organism evidence="4 5">
    <name type="scientific">Orientia tsutsugamushi str. TA716</name>
    <dbReference type="NCBI Taxonomy" id="1359175"/>
    <lineage>
        <taxon>Bacteria</taxon>
        <taxon>Pseudomonadati</taxon>
        <taxon>Pseudomonadota</taxon>
        <taxon>Alphaproteobacteria</taxon>
        <taxon>Rickettsiales</taxon>
        <taxon>Rickettsiaceae</taxon>
        <taxon>Rickettsieae</taxon>
        <taxon>Orientia</taxon>
    </lineage>
</organism>
<feature type="domain" description="Smf/DprA SLOG" evidence="2">
    <location>
        <begin position="87"/>
        <end position="292"/>
    </location>
</feature>
<reference evidence="4 5" key="1">
    <citation type="submission" date="2015-01" db="EMBL/GenBank/DDBJ databases">
        <title>Genome Sequencing of Rickettsiales.</title>
        <authorList>
            <person name="Daugherty S.C."/>
            <person name="Su Q."/>
            <person name="Abolude K."/>
            <person name="Beier-Sexton M."/>
            <person name="Carlyon J.A."/>
            <person name="Carter R."/>
            <person name="Day N.P."/>
            <person name="Dumler S.J."/>
            <person name="Dyachenko V."/>
            <person name="Godinez A."/>
            <person name="Kurtti T.J."/>
            <person name="Lichay M."/>
            <person name="Mullins K.E."/>
            <person name="Ott S."/>
            <person name="Pappas-Brown V."/>
            <person name="Paris D.H."/>
            <person name="Patel P."/>
            <person name="Richards A.L."/>
            <person name="Sadzewicz L."/>
            <person name="Sears K."/>
            <person name="Seidman D."/>
            <person name="Sengamalay N."/>
            <person name="Stenos J."/>
            <person name="Tallon L.J."/>
            <person name="Vincent G."/>
            <person name="Fraser C.M."/>
            <person name="Munderloh U."/>
            <person name="Dunning-Hotopp J.C."/>
        </authorList>
    </citation>
    <scope>NUCLEOTIDE SEQUENCE [LARGE SCALE GENOMIC DNA]</scope>
    <source>
        <strain evidence="4 5">TA716</strain>
    </source>
</reference>
<dbReference type="Pfam" id="PF17782">
    <property type="entry name" value="WHD_DprA"/>
    <property type="match status" value="1"/>
</dbReference>
<comment type="caution">
    <text evidence="4">The sequence shown here is derived from an EMBL/GenBank/DDBJ whole genome shotgun (WGS) entry which is preliminary data.</text>
</comment>
<evidence type="ECO:0000256" key="1">
    <source>
        <dbReference type="ARBA" id="ARBA00006525"/>
    </source>
</evidence>
<dbReference type="InterPro" id="IPR057666">
    <property type="entry name" value="DrpA_SLOG"/>
</dbReference>
<evidence type="ECO:0000259" key="3">
    <source>
        <dbReference type="Pfam" id="PF17782"/>
    </source>
</evidence>
<dbReference type="PATRIC" id="fig|1359175.3.peg.358"/>
<proteinExistence type="inferred from homology"/>
<dbReference type="Pfam" id="PF21102">
    <property type="entry name" value="DprA_N"/>
    <property type="match status" value="1"/>
</dbReference>
<dbReference type="InterPro" id="IPR036388">
    <property type="entry name" value="WH-like_DNA-bd_sf"/>
</dbReference>
<name>A0A0F3PAH6_ORITS</name>
<dbReference type="InterPro" id="IPR003488">
    <property type="entry name" value="DprA"/>
</dbReference>
<dbReference type="Proteomes" id="UP000033671">
    <property type="component" value="Unassembled WGS sequence"/>
</dbReference>
<dbReference type="SUPFAM" id="SSF102405">
    <property type="entry name" value="MCP/YpsA-like"/>
    <property type="match status" value="1"/>
</dbReference>
<protein>
    <submittedName>
        <fullName evidence="4">DNA protecting protein DprA</fullName>
    </submittedName>
</protein>
<evidence type="ECO:0000313" key="4">
    <source>
        <dbReference type="EMBL" id="KJV76942.1"/>
    </source>
</evidence>
<dbReference type="Pfam" id="PF02481">
    <property type="entry name" value="DNA_processg_A"/>
    <property type="match status" value="1"/>
</dbReference>
<dbReference type="AlphaFoldDB" id="A0A0F3PAH6"/>
<dbReference type="EMBL" id="LAOA01000012">
    <property type="protein sequence ID" value="KJV76942.1"/>
    <property type="molecule type" value="Genomic_DNA"/>
</dbReference>
<dbReference type="PANTHER" id="PTHR43022:SF1">
    <property type="entry name" value="PROTEIN SMF"/>
    <property type="match status" value="1"/>
</dbReference>
<dbReference type="PANTHER" id="PTHR43022">
    <property type="entry name" value="PROTEIN SMF"/>
    <property type="match status" value="1"/>
</dbReference>
<sequence length="386" mass="43034">MLKVPVSDNSSTEYDDETIYTLRLARSENVGPKTFFELIRLFGSAKIALQNVADFSLKGGKRKPIKIYTNSEALQEIEVLRKFNAFLLTHHHSEYSKLLLHIPDPPPVITYKGDIKLLNHKILAVVGSRNASLNGVTFTKNIVKKLVDNKIVIASGLARGIDTAAHQSALPSTIAVIAGGVDHIYPQENINLYHKIANEGLILAELPIYCPPISKHFPQRNRIIAGISYGTLVVEANLKSGSLITARLTLEYNRELFAVPGFPYDPRYQGTNHLIKNGAYLVEQVEDIIEQLPTYNLDTSNNCYDQENFTQYKDHGSYQSTTITDDQRTIVKNILSSVPLDIEVIVNQTKLPMNIVNVIILELELAGIVARCLGNKIVILYNQSLI</sequence>
<comment type="similarity">
    <text evidence="1">Belongs to the DprA/Smf family.</text>
</comment>
<dbReference type="NCBIfam" id="TIGR00732">
    <property type="entry name" value="dprA"/>
    <property type="match status" value="1"/>
</dbReference>
<accession>A0A0F3PAH6</accession>
<gene>
    <name evidence="4" type="primary">dprA</name>
    <name evidence="4" type="ORF">OTSTA716_0543</name>
</gene>
<evidence type="ECO:0000259" key="2">
    <source>
        <dbReference type="Pfam" id="PF02481"/>
    </source>
</evidence>
<dbReference type="InterPro" id="IPR041614">
    <property type="entry name" value="DprA_WH"/>
</dbReference>
<feature type="domain" description="DprA winged helix" evidence="3">
    <location>
        <begin position="320"/>
        <end position="374"/>
    </location>
</feature>
<evidence type="ECO:0000313" key="5">
    <source>
        <dbReference type="Proteomes" id="UP000033671"/>
    </source>
</evidence>
<dbReference type="GO" id="GO:0009294">
    <property type="term" value="P:DNA-mediated transformation"/>
    <property type="evidence" value="ECO:0007669"/>
    <property type="project" value="InterPro"/>
</dbReference>
<dbReference type="Gene3D" id="1.10.10.10">
    <property type="entry name" value="Winged helix-like DNA-binding domain superfamily/Winged helix DNA-binding domain"/>
    <property type="match status" value="1"/>
</dbReference>
<dbReference type="RefSeq" id="WP_045915067.1">
    <property type="nucleotide sequence ID" value="NZ_LAOA01000012.1"/>
</dbReference>
<dbReference type="Gene3D" id="3.40.50.450">
    <property type="match status" value="1"/>
</dbReference>